<feature type="compositionally biased region" description="Polar residues" evidence="1">
    <location>
        <begin position="1"/>
        <end position="14"/>
    </location>
</feature>
<dbReference type="Proteomes" id="UP000034849">
    <property type="component" value="Unassembled WGS sequence"/>
</dbReference>
<reference evidence="2 3" key="1">
    <citation type="journal article" date="2015" name="Nature">
        <title>rRNA introns, odd ribosomes, and small enigmatic genomes across a large radiation of phyla.</title>
        <authorList>
            <person name="Brown C.T."/>
            <person name="Hug L.A."/>
            <person name="Thomas B.C."/>
            <person name="Sharon I."/>
            <person name="Castelle C.J."/>
            <person name="Singh A."/>
            <person name="Wilkins M.J."/>
            <person name="Williams K.H."/>
            <person name="Banfield J.F."/>
        </authorList>
    </citation>
    <scope>NUCLEOTIDE SEQUENCE [LARGE SCALE GENOMIC DNA]</scope>
</reference>
<feature type="compositionally biased region" description="Basic residues" evidence="1">
    <location>
        <begin position="89"/>
        <end position="140"/>
    </location>
</feature>
<sequence length="166" mass="19130">MTNRTKQRSVFSSSRPPPKTTQAGGFHDKADAGPDCPVRTAPEGRGRPRRVRRQAQRVLPGQGRGRWRHRGPHRDTGSARRADPGQPDRRRHGRAGRSHRRARGRSRRSRSARRARRSARRGRRRRSARRRGHRGHRRRVGPSGLKDHQPSAEWRSNATCSDYTRK</sequence>
<feature type="region of interest" description="Disordered" evidence="1">
    <location>
        <begin position="1"/>
        <end position="166"/>
    </location>
</feature>
<dbReference type="EMBL" id="LBSX01000011">
    <property type="protein sequence ID" value="KKQ27312.1"/>
    <property type="molecule type" value="Genomic_DNA"/>
</dbReference>
<proteinExistence type="predicted"/>
<name>A0A0G0GBH5_9BACT</name>
<evidence type="ECO:0000313" key="3">
    <source>
        <dbReference type="Proteomes" id="UP000034849"/>
    </source>
</evidence>
<organism evidence="2 3">
    <name type="scientific">Candidatus Magasanikbacteria bacterium GW2011_GWC2_37_14</name>
    <dbReference type="NCBI Taxonomy" id="1619046"/>
    <lineage>
        <taxon>Bacteria</taxon>
        <taxon>Candidatus Magasanikiibacteriota</taxon>
    </lineage>
</organism>
<comment type="caution">
    <text evidence="2">The sequence shown here is derived from an EMBL/GenBank/DDBJ whole genome shotgun (WGS) entry which is preliminary data.</text>
</comment>
<dbReference type="AlphaFoldDB" id="A0A0G0GBH5"/>
<feature type="compositionally biased region" description="Polar residues" evidence="1">
    <location>
        <begin position="154"/>
        <end position="166"/>
    </location>
</feature>
<feature type="compositionally biased region" description="Basic and acidic residues" evidence="1">
    <location>
        <begin position="73"/>
        <end position="88"/>
    </location>
</feature>
<protein>
    <submittedName>
        <fullName evidence="2">Uncharacterized protein</fullName>
    </submittedName>
</protein>
<gene>
    <name evidence="2" type="ORF">US42_C0011G0050</name>
</gene>
<accession>A0A0G0GBH5</accession>
<evidence type="ECO:0000256" key="1">
    <source>
        <dbReference type="SAM" id="MobiDB-lite"/>
    </source>
</evidence>
<evidence type="ECO:0000313" key="2">
    <source>
        <dbReference type="EMBL" id="KKQ27312.1"/>
    </source>
</evidence>